<dbReference type="InterPro" id="IPR031165">
    <property type="entry name" value="GNAT_YJDJ"/>
</dbReference>
<dbReference type="AlphaFoldDB" id="A0A6J4LCC6"/>
<dbReference type="PANTHER" id="PTHR31435">
    <property type="entry name" value="PROTEIN NATD1"/>
    <property type="match status" value="1"/>
</dbReference>
<dbReference type="Pfam" id="PF14542">
    <property type="entry name" value="Acetyltransf_CG"/>
    <property type="match status" value="1"/>
</dbReference>
<dbReference type="Gene3D" id="3.40.630.30">
    <property type="match status" value="1"/>
</dbReference>
<evidence type="ECO:0000313" key="2">
    <source>
        <dbReference type="EMBL" id="CAA9328035.1"/>
    </source>
</evidence>
<dbReference type="InterPro" id="IPR045057">
    <property type="entry name" value="Gcn5-rel_NAT"/>
</dbReference>
<protein>
    <recommendedName>
        <fullName evidence="1">N-acetyltransferase domain-containing protein</fullName>
    </recommendedName>
</protein>
<dbReference type="InterPro" id="IPR016181">
    <property type="entry name" value="Acyl_CoA_acyltransferase"/>
</dbReference>
<feature type="domain" description="N-acetyltransferase" evidence="1">
    <location>
        <begin position="15"/>
        <end position="101"/>
    </location>
</feature>
<gene>
    <name evidence="2" type="ORF">AVDCRST_MAG48-2990</name>
</gene>
<dbReference type="PANTHER" id="PTHR31435:SF10">
    <property type="entry name" value="BSR4717 PROTEIN"/>
    <property type="match status" value="1"/>
</dbReference>
<evidence type="ECO:0000259" key="1">
    <source>
        <dbReference type="PROSITE" id="PS51729"/>
    </source>
</evidence>
<dbReference type="EMBL" id="CADCTS010000427">
    <property type="protein sequence ID" value="CAA9328035.1"/>
    <property type="molecule type" value="Genomic_DNA"/>
</dbReference>
<organism evidence="2">
    <name type="scientific">uncultured Friedmanniella sp</name>
    <dbReference type="NCBI Taxonomy" id="335381"/>
    <lineage>
        <taxon>Bacteria</taxon>
        <taxon>Bacillati</taxon>
        <taxon>Actinomycetota</taxon>
        <taxon>Actinomycetes</taxon>
        <taxon>Propionibacteriales</taxon>
        <taxon>Nocardioidaceae</taxon>
        <taxon>Friedmanniella</taxon>
        <taxon>environmental samples</taxon>
    </lineage>
</organism>
<accession>A0A6J4LCC6</accession>
<proteinExistence type="predicted"/>
<name>A0A6J4LCC6_9ACTN</name>
<dbReference type="PROSITE" id="PS51729">
    <property type="entry name" value="GNAT_YJDJ"/>
    <property type="match status" value="1"/>
</dbReference>
<reference evidence="2" key="1">
    <citation type="submission" date="2020-02" db="EMBL/GenBank/DDBJ databases">
        <authorList>
            <person name="Meier V. D."/>
        </authorList>
    </citation>
    <scope>NUCLEOTIDE SEQUENCE</scope>
    <source>
        <strain evidence="2">AVDCRST_MAG48</strain>
    </source>
</reference>
<dbReference type="SUPFAM" id="SSF55729">
    <property type="entry name" value="Acyl-CoA N-acyltransferases (Nat)"/>
    <property type="match status" value="1"/>
</dbReference>
<sequence>MSRDIQDARPAVRVTRDDARSRYEGTVDGEPATVIDFTRRSDVLTFTHTGTDPRLRGHGLAGETTRQALEDVRAAGLTVEPLCSFTVAYFADHPEVADLHA</sequence>